<dbReference type="RefSeq" id="WP_347704525.1">
    <property type="nucleotide sequence ID" value="NZ_JBDPZD010000002.1"/>
</dbReference>
<keyword evidence="2" id="KW-1185">Reference proteome</keyword>
<proteinExistence type="predicted"/>
<protein>
    <submittedName>
        <fullName evidence="1">HprK-related kinase A</fullName>
    </submittedName>
</protein>
<keyword evidence="1" id="KW-0418">Kinase</keyword>
<dbReference type="Proteomes" id="UP001495147">
    <property type="component" value="Unassembled WGS sequence"/>
</dbReference>
<gene>
    <name evidence="1" type="ORF">ABDJ85_09540</name>
</gene>
<evidence type="ECO:0000313" key="1">
    <source>
        <dbReference type="EMBL" id="MEO3691711.1"/>
    </source>
</evidence>
<dbReference type="GO" id="GO:0016301">
    <property type="term" value="F:kinase activity"/>
    <property type="evidence" value="ECO:0007669"/>
    <property type="project" value="UniProtKB-KW"/>
</dbReference>
<keyword evidence="1" id="KW-0808">Transferase</keyword>
<name>A0ABV0G1W2_9BURK</name>
<dbReference type="InterPro" id="IPR027600">
    <property type="entry name" value="HprK-rel_A"/>
</dbReference>
<comment type="caution">
    <text evidence="1">The sequence shown here is derived from an EMBL/GenBank/DDBJ whole genome shotgun (WGS) entry which is preliminary data.</text>
</comment>
<reference evidence="1 2" key="1">
    <citation type="submission" date="2024-05" db="EMBL/GenBank/DDBJ databases">
        <title>Roseateles sp. DJS-2-20 16S ribosomal RNA gene Genome sequencing and assembly.</title>
        <authorList>
            <person name="Woo H."/>
        </authorList>
    </citation>
    <scope>NUCLEOTIDE SEQUENCE [LARGE SCALE GENOMIC DNA]</scope>
    <source>
        <strain evidence="1 2">DJS-2-20</strain>
    </source>
</reference>
<sequence length="311" mass="33938">MNTVASLGQQALAHQLRSGDLVIHCGAFRYRIQSPLDLIANGLRLMYADYPLAPADAFADFSLKMEPGAGLHRWWRPQVRFSTDGFYPFEPLPLGHAYPQLEWAMNWCVSTRAHHYLMLHSAVIERDGMAVVLPAPPGSGKSTLCAALVHRGWRLLSDEVALVSLQDGRISPAARPISLKNASIEIIRAFAPGAVFTPTTHGTTKGSVTHVRAPREHVARMLEPAQPRWVVVPRYVAKAPARLQPVGRAQTLMTLATNAFNYTLLGRVGFEALGRLVEGCECFEFSYSQLDDAIGVFDAIAAGRAGEITGG</sequence>
<evidence type="ECO:0000313" key="2">
    <source>
        <dbReference type="Proteomes" id="UP001495147"/>
    </source>
</evidence>
<accession>A0ABV0G1W2</accession>
<dbReference type="SUPFAM" id="SSF53795">
    <property type="entry name" value="PEP carboxykinase-like"/>
    <property type="match status" value="1"/>
</dbReference>
<dbReference type="InterPro" id="IPR027417">
    <property type="entry name" value="P-loop_NTPase"/>
</dbReference>
<dbReference type="NCBIfam" id="TIGR04352">
    <property type="entry name" value="HprK_rel_A"/>
    <property type="match status" value="1"/>
</dbReference>
<dbReference type="EMBL" id="JBDPZD010000002">
    <property type="protein sequence ID" value="MEO3691711.1"/>
    <property type="molecule type" value="Genomic_DNA"/>
</dbReference>
<organism evidence="1 2">
    <name type="scientific">Roseateles paludis</name>
    <dbReference type="NCBI Taxonomy" id="3145238"/>
    <lineage>
        <taxon>Bacteria</taxon>
        <taxon>Pseudomonadati</taxon>
        <taxon>Pseudomonadota</taxon>
        <taxon>Betaproteobacteria</taxon>
        <taxon>Burkholderiales</taxon>
        <taxon>Sphaerotilaceae</taxon>
        <taxon>Roseateles</taxon>
    </lineage>
</organism>
<dbReference type="Gene3D" id="3.40.50.300">
    <property type="entry name" value="P-loop containing nucleotide triphosphate hydrolases"/>
    <property type="match status" value="1"/>
</dbReference>